<dbReference type="Proteomes" id="UP001465976">
    <property type="component" value="Unassembled WGS sequence"/>
</dbReference>
<keyword evidence="4" id="KW-0342">GTP-binding</keyword>
<reference evidence="6 7" key="1">
    <citation type="submission" date="2024-02" db="EMBL/GenBank/DDBJ databases">
        <title>A draft genome for the cacao thread blight pathogen Marasmius crinis-equi.</title>
        <authorList>
            <person name="Cohen S.P."/>
            <person name="Baruah I.K."/>
            <person name="Amoako-Attah I."/>
            <person name="Bukari Y."/>
            <person name="Meinhardt L.W."/>
            <person name="Bailey B.A."/>
        </authorList>
    </citation>
    <scope>NUCLEOTIDE SEQUENCE [LARGE SCALE GENOMIC DNA]</scope>
    <source>
        <strain evidence="6 7">GH-76</strain>
    </source>
</reference>
<feature type="domain" description="IRG-type G" evidence="5">
    <location>
        <begin position="19"/>
        <end position="211"/>
    </location>
</feature>
<dbReference type="SUPFAM" id="SSF52540">
    <property type="entry name" value="P-loop containing nucleoside triphosphate hydrolases"/>
    <property type="match status" value="1"/>
</dbReference>
<dbReference type="PANTHER" id="PTHR32341">
    <property type="entry name" value="INTERFERON-INDUCIBLE GTPASE"/>
    <property type="match status" value="1"/>
</dbReference>
<comment type="similarity">
    <text evidence="1">Belongs to the TRAFAC class dynamin-like GTPase superfamily. IRG family.</text>
</comment>
<comment type="caution">
    <text evidence="6">The sequence shown here is derived from an EMBL/GenBank/DDBJ whole genome shotgun (WGS) entry which is preliminary data.</text>
</comment>
<dbReference type="Pfam" id="PF05049">
    <property type="entry name" value="IIGP"/>
    <property type="match status" value="1"/>
</dbReference>
<dbReference type="InterPro" id="IPR027417">
    <property type="entry name" value="P-loop_NTPase"/>
</dbReference>
<dbReference type="Gene3D" id="3.40.50.300">
    <property type="entry name" value="P-loop containing nucleotide triphosphate hydrolases"/>
    <property type="match status" value="1"/>
</dbReference>
<organism evidence="6 7">
    <name type="scientific">Marasmius crinis-equi</name>
    <dbReference type="NCBI Taxonomy" id="585013"/>
    <lineage>
        <taxon>Eukaryota</taxon>
        <taxon>Fungi</taxon>
        <taxon>Dikarya</taxon>
        <taxon>Basidiomycota</taxon>
        <taxon>Agaricomycotina</taxon>
        <taxon>Agaricomycetes</taxon>
        <taxon>Agaricomycetidae</taxon>
        <taxon>Agaricales</taxon>
        <taxon>Marasmiineae</taxon>
        <taxon>Marasmiaceae</taxon>
        <taxon>Marasmius</taxon>
    </lineage>
</organism>
<dbReference type="PROSITE" id="PS51716">
    <property type="entry name" value="G_IRG"/>
    <property type="match status" value="1"/>
</dbReference>
<dbReference type="InterPro" id="IPR007743">
    <property type="entry name" value="Immunity-related_GTPase-like"/>
</dbReference>
<name>A0ABR3FFS8_9AGAR</name>
<keyword evidence="3" id="KW-0378">Hydrolase</keyword>
<dbReference type="EMBL" id="JBAHYK010000445">
    <property type="protein sequence ID" value="KAL0573934.1"/>
    <property type="molecule type" value="Genomic_DNA"/>
</dbReference>
<evidence type="ECO:0000256" key="1">
    <source>
        <dbReference type="ARBA" id="ARBA00005429"/>
    </source>
</evidence>
<evidence type="ECO:0000313" key="6">
    <source>
        <dbReference type="EMBL" id="KAL0573934.1"/>
    </source>
</evidence>
<dbReference type="PANTHER" id="PTHR32341:SF17">
    <property type="entry name" value="IRG-TYPE G DOMAIN-CONTAINING PROTEIN"/>
    <property type="match status" value="1"/>
</dbReference>
<evidence type="ECO:0000256" key="3">
    <source>
        <dbReference type="ARBA" id="ARBA00022801"/>
    </source>
</evidence>
<accession>A0ABR3FFS8</accession>
<evidence type="ECO:0000256" key="4">
    <source>
        <dbReference type="ARBA" id="ARBA00023134"/>
    </source>
</evidence>
<keyword evidence="2" id="KW-0547">Nucleotide-binding</keyword>
<feature type="non-terminal residue" evidence="6">
    <location>
        <position position="1"/>
    </location>
</feature>
<dbReference type="InterPro" id="IPR030385">
    <property type="entry name" value="G_IRG_dom"/>
</dbReference>
<dbReference type="InterPro" id="IPR051515">
    <property type="entry name" value="IRG"/>
</dbReference>
<evidence type="ECO:0000313" key="7">
    <source>
        <dbReference type="Proteomes" id="UP001465976"/>
    </source>
</evidence>
<evidence type="ECO:0000256" key="2">
    <source>
        <dbReference type="ARBA" id="ARBA00022741"/>
    </source>
</evidence>
<sequence>LPTREQFQKAKQSYAYETGKFHLAIAGASGAGKSSLVNALRGLRDSEGGAAEVGVVETTSKIKRYPEPDKSLPFVWFDVPGAGTLNVPRAEYFNNMGLYLLDAIIVVYNDRFTDTDIAITRNCVCYDIPCYIVRSKSDVHITNLARASMTETDDEAEPSKADIQRAKAVYEGQTRENVRDSLREADLPMNSKLYLVSNRCIRPLVKAGKEGRPIADVKSPFMLDEGKLLEDLLLDATARRPPRSYESVIAGLRGQIKRLISGGRQWFKSQG</sequence>
<proteinExistence type="inferred from homology"/>
<evidence type="ECO:0000259" key="5">
    <source>
        <dbReference type="PROSITE" id="PS51716"/>
    </source>
</evidence>
<keyword evidence="7" id="KW-1185">Reference proteome</keyword>
<gene>
    <name evidence="6" type="ORF">V5O48_008003</name>
</gene>
<protein>
    <recommendedName>
        <fullName evidence="5">IRG-type G domain-containing protein</fullName>
    </recommendedName>
</protein>